<reference evidence="1 2" key="1">
    <citation type="journal article" date="2020" name="Mol. Biol. Evol.">
        <title>Distinct Expression and Methylation Patterns for Genes with Different Fates following a Single Whole-Genome Duplication in Flowering Plants.</title>
        <authorList>
            <person name="Shi T."/>
            <person name="Rahmani R.S."/>
            <person name="Gugger P.F."/>
            <person name="Wang M."/>
            <person name="Li H."/>
            <person name="Zhang Y."/>
            <person name="Li Z."/>
            <person name="Wang Q."/>
            <person name="Van de Peer Y."/>
            <person name="Marchal K."/>
            <person name="Chen J."/>
        </authorList>
    </citation>
    <scope>NUCLEOTIDE SEQUENCE [LARGE SCALE GENOMIC DNA]</scope>
    <source>
        <tissue evidence="1">Leaf</tissue>
    </source>
</reference>
<accession>A0A822ZIT9</accession>
<sequence>MISSGGPFGLKTLMRLNLFNIGGLD</sequence>
<dbReference type="Proteomes" id="UP000607653">
    <property type="component" value="Unassembled WGS sequence"/>
</dbReference>
<name>A0A822ZIT9_NELNU</name>
<comment type="caution">
    <text evidence="1">The sequence shown here is derived from an EMBL/GenBank/DDBJ whole genome shotgun (WGS) entry which is preliminary data.</text>
</comment>
<protein>
    <submittedName>
        <fullName evidence="1">Uncharacterized protein</fullName>
    </submittedName>
</protein>
<keyword evidence="2" id="KW-1185">Reference proteome</keyword>
<gene>
    <name evidence="1" type="ORF">HUJ06_015941</name>
</gene>
<organism evidence="1 2">
    <name type="scientific">Nelumbo nucifera</name>
    <name type="common">Sacred lotus</name>
    <dbReference type="NCBI Taxonomy" id="4432"/>
    <lineage>
        <taxon>Eukaryota</taxon>
        <taxon>Viridiplantae</taxon>
        <taxon>Streptophyta</taxon>
        <taxon>Embryophyta</taxon>
        <taxon>Tracheophyta</taxon>
        <taxon>Spermatophyta</taxon>
        <taxon>Magnoliopsida</taxon>
        <taxon>Proteales</taxon>
        <taxon>Nelumbonaceae</taxon>
        <taxon>Nelumbo</taxon>
    </lineage>
</organism>
<dbReference type="EMBL" id="DUZY01000005">
    <property type="protein sequence ID" value="DAD41618.1"/>
    <property type="molecule type" value="Genomic_DNA"/>
</dbReference>
<proteinExistence type="predicted"/>
<evidence type="ECO:0000313" key="1">
    <source>
        <dbReference type="EMBL" id="DAD41618.1"/>
    </source>
</evidence>
<dbReference type="AlphaFoldDB" id="A0A822ZIT9"/>
<evidence type="ECO:0000313" key="2">
    <source>
        <dbReference type="Proteomes" id="UP000607653"/>
    </source>
</evidence>